<evidence type="ECO:0000256" key="4">
    <source>
        <dbReference type="ARBA" id="ARBA00022695"/>
    </source>
</evidence>
<keyword evidence="3" id="KW-0808">Transferase</keyword>
<dbReference type="InterPro" id="IPR001969">
    <property type="entry name" value="Aspartic_peptidase_AS"/>
</dbReference>
<evidence type="ECO:0000259" key="17">
    <source>
        <dbReference type="PROSITE" id="PS50013"/>
    </source>
</evidence>
<evidence type="ECO:0000256" key="16">
    <source>
        <dbReference type="SAM" id="MobiDB-lite"/>
    </source>
</evidence>
<evidence type="ECO:0000256" key="14">
    <source>
        <dbReference type="ARBA" id="ARBA00023125"/>
    </source>
</evidence>
<evidence type="ECO:0000256" key="8">
    <source>
        <dbReference type="ARBA" id="ARBA00022759"/>
    </source>
</evidence>
<dbReference type="EC" id="2.7.7.49" evidence="1"/>
<keyword evidence="9" id="KW-0378">Hydrolase</keyword>
<evidence type="ECO:0000256" key="11">
    <source>
        <dbReference type="ARBA" id="ARBA00022908"/>
    </source>
</evidence>
<feature type="compositionally biased region" description="Low complexity" evidence="16">
    <location>
        <begin position="36"/>
        <end position="46"/>
    </location>
</feature>
<keyword evidence="8" id="KW-0255">Endonuclease</keyword>
<evidence type="ECO:0000256" key="6">
    <source>
        <dbReference type="ARBA" id="ARBA00022723"/>
    </source>
</evidence>
<evidence type="ECO:0000256" key="15">
    <source>
        <dbReference type="ARBA" id="ARBA00023172"/>
    </source>
</evidence>
<evidence type="ECO:0000313" key="20">
    <source>
        <dbReference type="EMBL" id="RVW97265.1"/>
    </source>
</evidence>
<evidence type="ECO:0000256" key="7">
    <source>
        <dbReference type="ARBA" id="ARBA00022750"/>
    </source>
</evidence>
<dbReference type="InterPro" id="IPR021109">
    <property type="entry name" value="Peptidase_aspartic_dom_sf"/>
</dbReference>
<keyword evidence="2" id="KW-0645">Protease</keyword>
<dbReference type="Proteomes" id="UP000288805">
    <property type="component" value="Unassembled WGS sequence"/>
</dbReference>
<dbReference type="PANTHER" id="PTHR37984">
    <property type="entry name" value="PROTEIN CBG26694"/>
    <property type="match status" value="1"/>
</dbReference>
<dbReference type="Pfam" id="PF17917">
    <property type="entry name" value="RT_RNaseH"/>
    <property type="match status" value="1"/>
</dbReference>
<feature type="region of interest" description="Disordered" evidence="16">
    <location>
        <begin position="1"/>
        <end position="22"/>
    </location>
</feature>
<protein>
    <recommendedName>
        <fullName evidence="1">RNA-directed DNA polymerase</fullName>
        <ecNumber evidence="1">2.7.7.49</ecNumber>
    </recommendedName>
</protein>
<dbReference type="InterPro" id="IPR043128">
    <property type="entry name" value="Rev_trsase/Diguanyl_cyclase"/>
</dbReference>
<evidence type="ECO:0000256" key="13">
    <source>
        <dbReference type="ARBA" id="ARBA00022932"/>
    </source>
</evidence>
<dbReference type="GO" id="GO:0015074">
    <property type="term" value="P:DNA integration"/>
    <property type="evidence" value="ECO:0007669"/>
    <property type="project" value="UniProtKB-KW"/>
</dbReference>
<feature type="domain" description="Reverse transcriptase" evidence="18">
    <location>
        <begin position="567"/>
        <end position="746"/>
    </location>
</feature>
<dbReference type="GO" id="GO:0003887">
    <property type="term" value="F:DNA-directed DNA polymerase activity"/>
    <property type="evidence" value="ECO:0007669"/>
    <property type="project" value="UniProtKB-KW"/>
</dbReference>
<sequence length="1410" mass="163135">MAGRTRGGRSERNEELETVREELREVRRELRETVELMRGQGSRRSGGTQGHEDSGHSHRRNRTERPVMSQMEAMKRVYDIEVMTWEEFERIFLGKYFGEVAKHAKRMEFEHLIQGTMSVLEYESRFSELSRFALGMISEEGEKARRFQQGLRPAIRNRLVPLAIRDYSELVKRALLVEQNIEETNQIREQRGDRKGKQRMGESSQGRSQGSQQRQRTQQSERHSSFYAGGEQSAQRVATNRVCYGCGARDHLWRACPLRGIQQAQPQSQGSSQQQPIVSFQPPQFQLPYYQMPQLPPAAQGTKRATMSSQTRSSQGSNARGRGRQAAGRVFALTPTEPEEDALLVEGMILVYSTWMRVLFDTGATHSFISASCANALGLKTERVENLLLIESPMGTNSRVDRICKGYVITLADRALNVDLRILDMTGYDVILGMDWLTVYRVVIDCHRRRIIFCLPEGFEVCFVGGKCVSLPFSQSDPCYQYVLRKGSINFLACLCGKEKAQKDITEIPVVRKFQDVFPDELPGLPPHREFDFSIEVYPGTDPISVSPYRMAPLELRELKTQLDELLGKGFIRPSTSPWGAPVLFVKKKDGTLRLCIDYRKLNRVTVKNKYPLPRIDDLFDQLKGAKYFSKIDLRTGYHQLRVREEDVSKTAFRTRYGHYEFLVMPFGLTNAPAAFMDLMNRVFRAYLDQFVIVFVDDILIYSRSLEEHKQHLVTTLKTLRKHQLYGKLDKSEFWLTEVNFLGHVVSEAGIAVDHSKVEAVQEWQRPINVFEVRSFLGLAGYYRRFVEDFSRIAAPMTRLTRKGVKFDWNEECENAFQELKQKLTTAPVLTAPISGELFTIYCDASTVGLGCVLMQQGKVVAYASRQFKQHERNYPTHDLELAAVVFALKTWRHYLYGEKFEVYSDHKSLKYIFTQKDLNSRQRRWMETLEDYDFALHYHPGKTNVVADALSRKSVGQLSSLELREFEMHARIVEAQVHDEFLEKVKAQLVAGEIDENWSMYEDGSVRFKGRLCVPKDVELRNELLADAHRAKYTIHPGNTKMYQDLKRQFWWSGMKRDIAQFVANCQICQQVKAEHQRPAGLLQPLPIPKWKWDNITMDFVIGLPRTRSKKNGVWVIVGRLTMSAHFLAMKTTDSMNSLAKLYIQEIMRLHGIPVSIVSDRDPKFTSQFWQSLQRALDTQLNFSTAFHPQTDGQSERVIQILEDMLRACVLDFGGNWADYLPLAEFAYNNSYQSSIDMAPYEALYGRPCRSPLCWIEMDKRRRPLEFEEGDWVFVKVSPRRDIFRFGKKGKLTPRIVGPFQIDKRVGPVAYKLILPQQLSLVHDVFHVSMLRKCAPDPTWVVDLQDVQISENTSYVEEPLRILEVGEHRFRNKVIPAVKVWWQHHGIEEATWEPEEEMRRHYPQLFYEF</sequence>
<dbReference type="InterPro" id="IPR005162">
    <property type="entry name" value="Retrotrans_gag_dom"/>
</dbReference>
<dbReference type="PROSITE" id="PS00141">
    <property type="entry name" value="ASP_PROTEASE"/>
    <property type="match status" value="1"/>
</dbReference>
<evidence type="ECO:0000256" key="2">
    <source>
        <dbReference type="ARBA" id="ARBA00022670"/>
    </source>
</evidence>
<dbReference type="InterPro" id="IPR043502">
    <property type="entry name" value="DNA/RNA_pol_sf"/>
</dbReference>
<dbReference type="InterPro" id="IPR012337">
    <property type="entry name" value="RNaseH-like_sf"/>
</dbReference>
<dbReference type="InterPro" id="IPR056924">
    <property type="entry name" value="SH3_Tf2-1"/>
</dbReference>
<dbReference type="InterPro" id="IPR001584">
    <property type="entry name" value="Integrase_cat-core"/>
</dbReference>
<evidence type="ECO:0000256" key="3">
    <source>
        <dbReference type="ARBA" id="ARBA00022679"/>
    </source>
</evidence>
<dbReference type="Gene3D" id="3.30.70.270">
    <property type="match status" value="2"/>
</dbReference>
<dbReference type="SUPFAM" id="SSF50630">
    <property type="entry name" value="Acid proteases"/>
    <property type="match status" value="1"/>
</dbReference>
<dbReference type="FunFam" id="3.30.70.270:FF:000020">
    <property type="entry name" value="Transposon Tf2-6 polyprotein-like Protein"/>
    <property type="match status" value="1"/>
</dbReference>
<evidence type="ECO:0000259" key="19">
    <source>
        <dbReference type="PROSITE" id="PS50994"/>
    </source>
</evidence>
<feature type="region of interest" description="Disordered" evidence="16">
    <location>
        <begin position="186"/>
        <end position="232"/>
    </location>
</feature>
<reference evidence="20 21" key="1">
    <citation type="journal article" date="2018" name="PLoS Genet.">
        <title>Population sequencing reveals clonal diversity and ancestral inbreeding in the grapevine cultivar Chardonnay.</title>
        <authorList>
            <person name="Roach M.J."/>
            <person name="Johnson D.L."/>
            <person name="Bohlmann J."/>
            <person name="van Vuuren H.J."/>
            <person name="Jones S.J."/>
            <person name="Pretorius I.S."/>
            <person name="Schmidt S.A."/>
            <person name="Borneman A.R."/>
        </authorList>
    </citation>
    <scope>NUCLEOTIDE SEQUENCE [LARGE SCALE GENOMIC DNA]</scope>
    <source>
        <strain evidence="21">cv. Chardonnay</strain>
        <tissue evidence="20">Leaf</tissue>
    </source>
</reference>
<dbReference type="PROSITE" id="PS50013">
    <property type="entry name" value="CHROMO_2"/>
    <property type="match status" value="1"/>
</dbReference>
<feature type="compositionally biased region" description="Basic and acidic residues" evidence="16">
    <location>
        <begin position="8"/>
        <end position="22"/>
    </location>
</feature>
<feature type="compositionally biased region" description="Low complexity" evidence="16">
    <location>
        <begin position="312"/>
        <end position="325"/>
    </location>
</feature>
<dbReference type="Pfam" id="PF24626">
    <property type="entry name" value="SH3_Tf2-1"/>
    <property type="match status" value="1"/>
</dbReference>
<dbReference type="PROSITE" id="PS50878">
    <property type="entry name" value="RT_POL"/>
    <property type="match status" value="1"/>
</dbReference>
<dbReference type="Gene3D" id="3.10.10.10">
    <property type="entry name" value="HIV Type 1 Reverse Transcriptase, subunit A, domain 1"/>
    <property type="match status" value="1"/>
</dbReference>
<feature type="compositionally biased region" description="Basic and acidic residues" evidence="16">
    <location>
        <begin position="186"/>
        <end position="195"/>
    </location>
</feature>
<dbReference type="Gene3D" id="2.40.70.10">
    <property type="entry name" value="Acid Proteases"/>
    <property type="match status" value="1"/>
</dbReference>
<dbReference type="GO" id="GO:0046872">
    <property type="term" value="F:metal ion binding"/>
    <property type="evidence" value="ECO:0007669"/>
    <property type="project" value="UniProtKB-KW"/>
</dbReference>
<dbReference type="InterPro" id="IPR000953">
    <property type="entry name" value="Chromo/chromo_shadow_dom"/>
</dbReference>
<evidence type="ECO:0000256" key="5">
    <source>
        <dbReference type="ARBA" id="ARBA00022722"/>
    </source>
</evidence>
<dbReference type="Gene3D" id="3.30.420.10">
    <property type="entry name" value="Ribonuclease H-like superfamily/Ribonuclease H"/>
    <property type="match status" value="1"/>
</dbReference>
<dbReference type="SUPFAM" id="SSF53098">
    <property type="entry name" value="Ribonuclease H-like"/>
    <property type="match status" value="1"/>
</dbReference>
<keyword evidence="5" id="KW-0540">Nuclease</keyword>
<dbReference type="GO" id="GO:0003964">
    <property type="term" value="F:RNA-directed DNA polymerase activity"/>
    <property type="evidence" value="ECO:0007669"/>
    <property type="project" value="UniProtKB-KW"/>
</dbReference>
<comment type="caution">
    <text evidence="20">The sequence shown here is derived from an EMBL/GenBank/DDBJ whole genome shotgun (WGS) entry which is preliminary data.</text>
</comment>
<dbReference type="Gene3D" id="3.10.20.370">
    <property type="match status" value="1"/>
</dbReference>
<keyword evidence="7" id="KW-0064">Aspartyl protease</keyword>
<evidence type="ECO:0000256" key="9">
    <source>
        <dbReference type="ARBA" id="ARBA00022801"/>
    </source>
</evidence>
<dbReference type="FunFam" id="3.10.10.10:FF:000007">
    <property type="entry name" value="Retrovirus-related Pol polyprotein from transposon 17.6-like Protein"/>
    <property type="match status" value="1"/>
</dbReference>
<evidence type="ECO:0000256" key="12">
    <source>
        <dbReference type="ARBA" id="ARBA00022918"/>
    </source>
</evidence>
<dbReference type="Pfam" id="PF03732">
    <property type="entry name" value="Retrotrans_gag"/>
    <property type="match status" value="1"/>
</dbReference>
<feature type="region of interest" description="Disordered" evidence="16">
    <location>
        <begin position="294"/>
        <end position="325"/>
    </location>
</feature>
<keyword evidence="11" id="KW-0229">DNA integration</keyword>
<dbReference type="CDD" id="cd09274">
    <property type="entry name" value="RNase_HI_RT_Ty3"/>
    <property type="match status" value="1"/>
</dbReference>
<dbReference type="InterPro" id="IPR050951">
    <property type="entry name" value="Retrovirus_Pol_polyprotein"/>
</dbReference>
<dbReference type="GO" id="GO:0004190">
    <property type="term" value="F:aspartic-type endopeptidase activity"/>
    <property type="evidence" value="ECO:0007669"/>
    <property type="project" value="UniProtKB-KW"/>
</dbReference>
<accession>A0A438IKV5</accession>
<feature type="domain" description="Chromo" evidence="17">
    <location>
        <begin position="1358"/>
        <end position="1410"/>
    </location>
</feature>
<dbReference type="CDD" id="cd00303">
    <property type="entry name" value="retropepsin_like"/>
    <property type="match status" value="1"/>
</dbReference>
<feature type="region of interest" description="Disordered" evidence="16">
    <location>
        <begin position="35"/>
        <end position="66"/>
    </location>
</feature>
<dbReference type="CDD" id="cd01647">
    <property type="entry name" value="RT_LTR"/>
    <property type="match status" value="1"/>
</dbReference>
<evidence type="ECO:0000313" key="21">
    <source>
        <dbReference type="Proteomes" id="UP000288805"/>
    </source>
</evidence>
<dbReference type="Pfam" id="PF17921">
    <property type="entry name" value="Integrase_H2C2"/>
    <property type="match status" value="1"/>
</dbReference>
<dbReference type="InterPro" id="IPR036397">
    <property type="entry name" value="RNaseH_sf"/>
</dbReference>
<proteinExistence type="predicted"/>
<dbReference type="SUPFAM" id="SSF56672">
    <property type="entry name" value="DNA/RNA polymerases"/>
    <property type="match status" value="1"/>
</dbReference>
<dbReference type="InterPro" id="IPR041373">
    <property type="entry name" value="RT_RNaseH"/>
</dbReference>
<keyword evidence="13" id="KW-0239">DNA-directed DNA polymerase</keyword>
<keyword evidence="12" id="KW-0695">RNA-directed DNA polymerase</keyword>
<dbReference type="GO" id="GO:0006310">
    <property type="term" value="P:DNA recombination"/>
    <property type="evidence" value="ECO:0007669"/>
    <property type="project" value="UniProtKB-KW"/>
</dbReference>
<evidence type="ECO:0000259" key="18">
    <source>
        <dbReference type="PROSITE" id="PS50878"/>
    </source>
</evidence>
<dbReference type="GO" id="GO:0004519">
    <property type="term" value="F:endonuclease activity"/>
    <property type="evidence" value="ECO:0007669"/>
    <property type="project" value="UniProtKB-KW"/>
</dbReference>
<keyword evidence="10" id="KW-0460">Magnesium</keyword>
<feature type="domain" description="Integrase catalytic" evidence="19">
    <location>
        <begin position="1084"/>
        <end position="1249"/>
    </location>
</feature>
<organism evidence="20 21">
    <name type="scientific">Vitis vinifera</name>
    <name type="common">Grape</name>
    <dbReference type="NCBI Taxonomy" id="29760"/>
    <lineage>
        <taxon>Eukaryota</taxon>
        <taxon>Viridiplantae</taxon>
        <taxon>Streptophyta</taxon>
        <taxon>Embryophyta</taxon>
        <taxon>Tracheophyta</taxon>
        <taxon>Spermatophyta</taxon>
        <taxon>Magnoliopsida</taxon>
        <taxon>eudicotyledons</taxon>
        <taxon>Gunneridae</taxon>
        <taxon>Pentapetalae</taxon>
        <taxon>rosids</taxon>
        <taxon>Vitales</taxon>
        <taxon>Vitaceae</taxon>
        <taxon>Viteae</taxon>
        <taxon>Vitis</taxon>
    </lineage>
</organism>
<dbReference type="PANTHER" id="PTHR37984:SF5">
    <property type="entry name" value="PROTEIN NYNRIN-LIKE"/>
    <property type="match status" value="1"/>
</dbReference>
<dbReference type="EMBL" id="QGNW01000102">
    <property type="protein sequence ID" value="RVW97265.1"/>
    <property type="molecule type" value="Genomic_DNA"/>
</dbReference>
<keyword evidence="6" id="KW-0479">Metal-binding</keyword>
<dbReference type="PROSITE" id="PS50994">
    <property type="entry name" value="INTEGRASE"/>
    <property type="match status" value="1"/>
</dbReference>
<dbReference type="GO" id="GO:0006508">
    <property type="term" value="P:proteolysis"/>
    <property type="evidence" value="ECO:0007669"/>
    <property type="project" value="UniProtKB-KW"/>
</dbReference>
<evidence type="ECO:0000256" key="10">
    <source>
        <dbReference type="ARBA" id="ARBA00022842"/>
    </source>
</evidence>
<dbReference type="Gene3D" id="1.10.340.70">
    <property type="match status" value="1"/>
</dbReference>
<dbReference type="FunFam" id="3.10.20.370:FF:000001">
    <property type="entry name" value="Retrovirus-related Pol polyprotein from transposon 17.6-like protein"/>
    <property type="match status" value="1"/>
</dbReference>
<feature type="compositionally biased region" description="Low complexity" evidence="16">
    <location>
        <begin position="201"/>
        <end position="218"/>
    </location>
</feature>
<keyword evidence="15" id="KW-0233">DNA recombination</keyword>
<dbReference type="InterPro" id="IPR000477">
    <property type="entry name" value="RT_dom"/>
</dbReference>
<dbReference type="GO" id="GO:0003677">
    <property type="term" value="F:DNA binding"/>
    <property type="evidence" value="ECO:0007669"/>
    <property type="project" value="UniProtKB-KW"/>
</dbReference>
<dbReference type="InterPro" id="IPR041588">
    <property type="entry name" value="Integrase_H2C2"/>
</dbReference>
<name>A0A438IKV5_VITVI</name>
<gene>
    <name evidence="20" type="primary">TY3B-I_319</name>
    <name evidence="20" type="ORF">CK203_025883</name>
</gene>
<evidence type="ECO:0000256" key="1">
    <source>
        <dbReference type="ARBA" id="ARBA00012493"/>
    </source>
</evidence>
<keyword evidence="14" id="KW-0238">DNA-binding</keyword>
<dbReference type="Pfam" id="PF08284">
    <property type="entry name" value="RVP_2"/>
    <property type="match status" value="1"/>
</dbReference>
<keyword evidence="4" id="KW-0548">Nucleotidyltransferase</keyword>
<dbReference type="Pfam" id="PF00078">
    <property type="entry name" value="RVT_1"/>
    <property type="match status" value="1"/>
</dbReference>